<dbReference type="Proteomes" id="UP000475214">
    <property type="component" value="Unassembled WGS sequence"/>
</dbReference>
<dbReference type="PANTHER" id="PTHR36836:SF1">
    <property type="entry name" value="COLANIC ACID BIOSYNTHESIS PROTEIN WCAK"/>
    <property type="match status" value="1"/>
</dbReference>
<reference evidence="2 3" key="1">
    <citation type="submission" date="2020-02" db="EMBL/GenBank/DDBJ databases">
        <authorList>
            <person name="Li X.-J."/>
            <person name="Han X.-M."/>
        </authorList>
    </citation>
    <scope>NUCLEOTIDE SEQUENCE [LARGE SCALE GENOMIC DNA]</scope>
    <source>
        <strain evidence="2 3">CCTCC AB 2017055</strain>
    </source>
</reference>
<dbReference type="InterPro" id="IPR007345">
    <property type="entry name" value="Polysacch_pyruvyl_Trfase"/>
</dbReference>
<keyword evidence="2" id="KW-0808">Transferase</keyword>
<protein>
    <submittedName>
        <fullName evidence="2">Polysaccharide pyruvyl transferase family protein</fullName>
    </submittedName>
</protein>
<gene>
    <name evidence="2" type="ORF">G1H10_05440</name>
</gene>
<dbReference type="RefSeq" id="WP_163733823.1">
    <property type="nucleotide sequence ID" value="NZ_JAAGOA010000003.1"/>
</dbReference>
<proteinExistence type="predicted"/>
<dbReference type="Pfam" id="PF04230">
    <property type="entry name" value="PS_pyruv_trans"/>
    <property type="match status" value="1"/>
</dbReference>
<evidence type="ECO:0000313" key="3">
    <source>
        <dbReference type="Proteomes" id="UP000475214"/>
    </source>
</evidence>
<sequence>MGGIQLCLAGASIGNGNRGVEALGRSVLDVIDTEAPGSRLSAFDDGWGVRPDNSGRYRRADVEFVGVRLSRRWHRSESWAQIRVAQRLGVLGNPAATRIAHADAVLDISGGDSFTDLYGRSRLRAVSAPKEAALRVGRPLVLLPQTYGPFDTPDGRQRAERLVRSAALAYARDAASYERLLELAGSAADFSRLRSGVDVAFALEPRRPMNGVVEQIEELTDGPIAGVNISGLLRDDAAVGRFGLAGNYISTMTDLVHALVDTGARVLLVPHVHVPGGGGESDVAAIEAVLARLPDGVSARITVVPAELDAAELKWCIGQCDWFVGSRMHATIGALSSRVPACGYAYSDKTRGVFETCGMGDHVVDARTVSGAAAVEAMTASFAIRADVKPKLDARVPKVVRQARGQMIDILADVRAWKSGRALGAIA</sequence>
<accession>A0A6L9S330</accession>
<dbReference type="GO" id="GO:0016740">
    <property type="term" value="F:transferase activity"/>
    <property type="evidence" value="ECO:0007669"/>
    <property type="project" value="UniProtKB-KW"/>
</dbReference>
<evidence type="ECO:0000259" key="1">
    <source>
        <dbReference type="Pfam" id="PF04230"/>
    </source>
</evidence>
<feature type="domain" description="Polysaccharide pyruvyl transferase" evidence="1">
    <location>
        <begin position="76"/>
        <end position="347"/>
    </location>
</feature>
<dbReference type="PANTHER" id="PTHR36836">
    <property type="entry name" value="COLANIC ACID BIOSYNTHESIS PROTEIN WCAK"/>
    <property type="match status" value="1"/>
</dbReference>
<dbReference type="EMBL" id="JAAGOA010000003">
    <property type="protein sequence ID" value="NED99605.1"/>
    <property type="molecule type" value="Genomic_DNA"/>
</dbReference>
<comment type="caution">
    <text evidence="2">The sequence shown here is derived from an EMBL/GenBank/DDBJ whole genome shotgun (WGS) entry which is preliminary data.</text>
</comment>
<dbReference type="AlphaFoldDB" id="A0A6L9S330"/>
<evidence type="ECO:0000313" key="2">
    <source>
        <dbReference type="EMBL" id="NED99605.1"/>
    </source>
</evidence>
<name>A0A6L9S330_9ACTN</name>
<keyword evidence="3" id="KW-1185">Reference proteome</keyword>
<organism evidence="2 3">
    <name type="scientific">Phytoactinopolyspora halotolerans</name>
    <dbReference type="NCBI Taxonomy" id="1981512"/>
    <lineage>
        <taxon>Bacteria</taxon>
        <taxon>Bacillati</taxon>
        <taxon>Actinomycetota</taxon>
        <taxon>Actinomycetes</taxon>
        <taxon>Jiangellales</taxon>
        <taxon>Jiangellaceae</taxon>
        <taxon>Phytoactinopolyspora</taxon>
    </lineage>
</organism>